<organism evidence="1 2">
    <name type="scientific">Intoshia linei</name>
    <dbReference type="NCBI Taxonomy" id="1819745"/>
    <lineage>
        <taxon>Eukaryota</taxon>
        <taxon>Metazoa</taxon>
        <taxon>Spiralia</taxon>
        <taxon>Lophotrochozoa</taxon>
        <taxon>Mesozoa</taxon>
        <taxon>Orthonectida</taxon>
        <taxon>Rhopaluridae</taxon>
        <taxon>Intoshia</taxon>
    </lineage>
</organism>
<protein>
    <submittedName>
        <fullName evidence="1">Uncharacterized protein</fullName>
    </submittedName>
</protein>
<sequence>MTKKKAKTDSKDILVDKNTVTQGNCDKESVDQKTLINTTTGAYCGRETTTMLNAPASVHENLMKFSKLAKDQKGQKMEDFIIRRNSEVDRLHAAQLAVSGVDDGSSHAQSAMMKKINF</sequence>
<proteinExistence type="predicted"/>
<keyword evidence="2" id="KW-1185">Reference proteome</keyword>
<dbReference type="EMBL" id="LWCA01001551">
    <property type="protein sequence ID" value="OAF64893.1"/>
    <property type="molecule type" value="Genomic_DNA"/>
</dbReference>
<evidence type="ECO:0000313" key="1">
    <source>
        <dbReference type="EMBL" id="OAF64893.1"/>
    </source>
</evidence>
<accession>A0A177AU43</accession>
<evidence type="ECO:0000313" key="2">
    <source>
        <dbReference type="Proteomes" id="UP000078046"/>
    </source>
</evidence>
<reference evidence="1 2" key="1">
    <citation type="submission" date="2016-04" db="EMBL/GenBank/DDBJ databases">
        <title>The genome of Intoshia linei affirms orthonectids as highly simplified spiralians.</title>
        <authorList>
            <person name="Mikhailov K.V."/>
            <person name="Slusarev G.S."/>
            <person name="Nikitin M.A."/>
            <person name="Logacheva M.D."/>
            <person name="Penin A."/>
            <person name="Aleoshin V."/>
            <person name="Panchin Y.V."/>
        </authorList>
    </citation>
    <scope>NUCLEOTIDE SEQUENCE [LARGE SCALE GENOMIC DNA]</scope>
    <source>
        <strain evidence="1">Intl2013</strain>
        <tissue evidence="1">Whole animal</tissue>
    </source>
</reference>
<name>A0A177AU43_9BILA</name>
<dbReference type="AlphaFoldDB" id="A0A177AU43"/>
<gene>
    <name evidence="1" type="ORF">A3Q56_07395</name>
</gene>
<dbReference type="Proteomes" id="UP000078046">
    <property type="component" value="Unassembled WGS sequence"/>
</dbReference>
<comment type="caution">
    <text evidence="1">The sequence shown here is derived from an EMBL/GenBank/DDBJ whole genome shotgun (WGS) entry which is preliminary data.</text>
</comment>